<protein>
    <submittedName>
        <fullName evidence="1">Uncharacterized protein</fullName>
    </submittedName>
</protein>
<dbReference type="EMBL" id="CP003383">
    <property type="protein sequence ID" value="AFZ69457.1"/>
    <property type="molecule type" value="Genomic_DNA"/>
</dbReference>
<reference evidence="2" key="1">
    <citation type="submission" date="2012-03" db="EMBL/GenBank/DDBJ databases">
        <title>Complete sequence of plasmid 1 of Deinococcus peraridilitoris DSM 19664.</title>
        <authorList>
            <person name="Lucas S."/>
            <person name="Copeland A."/>
            <person name="Lapidus A."/>
            <person name="Glavina del Rio T."/>
            <person name="Dalin E."/>
            <person name="Tice H."/>
            <person name="Bruce D."/>
            <person name="Goodwin L."/>
            <person name="Pitluck S."/>
            <person name="Peters L."/>
            <person name="Mikhailova N."/>
            <person name="Lu M."/>
            <person name="Kyrpides N."/>
            <person name="Mavromatis K."/>
            <person name="Ivanova N."/>
            <person name="Brettin T."/>
            <person name="Detter J.C."/>
            <person name="Han C."/>
            <person name="Larimer F."/>
            <person name="Land M."/>
            <person name="Hauser L."/>
            <person name="Markowitz V."/>
            <person name="Cheng J.-F."/>
            <person name="Hugenholtz P."/>
            <person name="Woyke T."/>
            <person name="Wu D."/>
            <person name="Pukall R."/>
            <person name="Steenblock K."/>
            <person name="Brambilla E."/>
            <person name="Klenk H.-P."/>
            <person name="Eisen J.A."/>
        </authorList>
    </citation>
    <scope>NUCLEOTIDE SEQUENCE [LARGE SCALE GENOMIC DNA]</scope>
    <source>
        <strain evidence="2">DSM 19664 / LMG 22246 / CIP 109416 / KR-200</strain>
        <plasmid evidence="2">Plasmid pDEIPE01</plasmid>
    </source>
</reference>
<keyword evidence="1" id="KW-0614">Plasmid</keyword>
<keyword evidence="2" id="KW-1185">Reference proteome</keyword>
<dbReference type="HOGENOM" id="CLU_1330129_0_0_0"/>
<sequence length="206" mass="22521">MWARVRGTRNTRHSEAYLLEAPVRSLPWWSVRHPEHLREQRLVHGPAIGEQHQVMRVSQSLPGTQQQPPSEVFVPLTKLALHEKPTPGLNHSRFPQLLILAFSEAVALIGLPCAELEVSGLLVMNALGVNPGQDCQTTDSRAAQFGQLRGGLQGIPGAQVLHSAYQLVFGSPSVPQGCAFSFTRPLCMLSRVEACSACHDLPSRQA</sequence>
<gene>
    <name evidence="1" type="ordered locus">Deipe_4076</name>
</gene>
<dbReference type="Proteomes" id="UP000010467">
    <property type="component" value="Plasmid pDEIPE01"/>
</dbReference>
<geneLocation type="plasmid" evidence="1 2">
    <name>pDEIPE01</name>
</geneLocation>
<name>L0A8F0_DEIPD</name>
<proteinExistence type="predicted"/>
<accession>L0A8F0</accession>
<dbReference type="KEGG" id="dpd:Deipe_4076"/>
<dbReference type="AlphaFoldDB" id="L0A8F0"/>
<organism evidence="1 2">
    <name type="scientific">Deinococcus peraridilitoris (strain DSM 19664 / LMG 22246 / CIP 109416 / KR-200)</name>
    <dbReference type="NCBI Taxonomy" id="937777"/>
    <lineage>
        <taxon>Bacteria</taxon>
        <taxon>Thermotogati</taxon>
        <taxon>Deinococcota</taxon>
        <taxon>Deinococci</taxon>
        <taxon>Deinococcales</taxon>
        <taxon>Deinococcaceae</taxon>
        <taxon>Deinococcus</taxon>
    </lineage>
</organism>
<evidence type="ECO:0000313" key="1">
    <source>
        <dbReference type="EMBL" id="AFZ69457.1"/>
    </source>
</evidence>
<evidence type="ECO:0000313" key="2">
    <source>
        <dbReference type="Proteomes" id="UP000010467"/>
    </source>
</evidence>